<dbReference type="SUPFAM" id="SSF55961">
    <property type="entry name" value="Bet v1-like"/>
    <property type="match status" value="1"/>
</dbReference>
<evidence type="ECO:0000259" key="2">
    <source>
        <dbReference type="Pfam" id="PF08327"/>
    </source>
</evidence>
<dbReference type="InterPro" id="IPR013538">
    <property type="entry name" value="ASHA1/2-like_C"/>
</dbReference>
<dbReference type="Pfam" id="PF08327">
    <property type="entry name" value="AHSA1"/>
    <property type="match status" value="1"/>
</dbReference>
<dbReference type="EMBL" id="MLJW01000001">
    <property type="protein sequence ID" value="OIR19707.1"/>
    <property type="molecule type" value="Genomic_DNA"/>
</dbReference>
<organism evidence="3">
    <name type="scientific">mine drainage metagenome</name>
    <dbReference type="NCBI Taxonomy" id="410659"/>
    <lineage>
        <taxon>unclassified sequences</taxon>
        <taxon>metagenomes</taxon>
        <taxon>ecological metagenomes</taxon>
    </lineage>
</organism>
<reference evidence="3" key="1">
    <citation type="submission" date="2016-10" db="EMBL/GenBank/DDBJ databases">
        <title>Sequence of Gallionella enrichment culture.</title>
        <authorList>
            <person name="Poehlein A."/>
            <person name="Muehling M."/>
            <person name="Daniel R."/>
        </authorList>
    </citation>
    <scope>NUCLEOTIDE SEQUENCE</scope>
</reference>
<dbReference type="AlphaFoldDB" id="A0A1J5THT1"/>
<name>A0A1J5THT1_9ZZZZ</name>
<dbReference type="Gene3D" id="3.30.530.20">
    <property type="match status" value="1"/>
</dbReference>
<proteinExistence type="inferred from homology"/>
<comment type="caution">
    <text evidence="3">The sequence shown here is derived from an EMBL/GenBank/DDBJ whole genome shotgun (WGS) entry which is preliminary data.</text>
</comment>
<accession>A0A1J5THT1</accession>
<evidence type="ECO:0000313" key="3">
    <source>
        <dbReference type="EMBL" id="OIR19707.1"/>
    </source>
</evidence>
<comment type="similarity">
    <text evidence="1">Belongs to the AHA1 family.</text>
</comment>
<sequence>MSNAAAELVITRTFDAPRALVWQAWTDPEHVKRWWGPQGFHNETCIADLRVGGGFRLPMRAEEALDRLAEALRA</sequence>
<feature type="domain" description="Activator of Hsp90 ATPase homologue 1/2-like C-terminal" evidence="2">
    <location>
        <begin position="15"/>
        <end position="62"/>
    </location>
</feature>
<evidence type="ECO:0000256" key="1">
    <source>
        <dbReference type="ARBA" id="ARBA00006817"/>
    </source>
</evidence>
<gene>
    <name evidence="3" type="ORF">GALL_05900</name>
</gene>
<dbReference type="InterPro" id="IPR023393">
    <property type="entry name" value="START-like_dom_sf"/>
</dbReference>
<protein>
    <recommendedName>
        <fullName evidence="2">Activator of Hsp90 ATPase homologue 1/2-like C-terminal domain-containing protein</fullName>
    </recommendedName>
</protein>